<sequence>MSPAGGGMSCGVDVGGTTVKALLVDDGVVVREHRAPTPVPDTDGSRVVSAVARAVTALDPPEGTPIGVAVPGVVDEERGTAILSANIGFRDAPLAAALTAVLDRPVAFGQDVRAGALAERHSGAARDAAGPVVFVPVGTGVAAAILIGETALVSGGWAGEIGQQLIAAGPHAGRRVEEVASASALARRAHAPDARAVAVRVAEGDPDAVAAWTDTVETLADALAGLTTAVGAATIVVGGGLSEAGPLLLDPLAVALARRLPGLRMPRVVAARHGDRAGAIGAALLASRLLPRGAA</sequence>
<dbReference type="CDD" id="cd23763">
    <property type="entry name" value="ASKHA_ATPase_ROK"/>
    <property type="match status" value="1"/>
</dbReference>
<dbReference type="AlphaFoldDB" id="A0AA97FHA1"/>
<protein>
    <submittedName>
        <fullName evidence="2">ROK family protein</fullName>
    </submittedName>
</protein>
<dbReference type="EMBL" id="CP118157">
    <property type="protein sequence ID" value="WOF23153.1"/>
    <property type="molecule type" value="Genomic_DNA"/>
</dbReference>
<evidence type="ECO:0000313" key="3">
    <source>
        <dbReference type="Proteomes" id="UP001305498"/>
    </source>
</evidence>
<accession>A0AA97FHA1</accession>
<gene>
    <name evidence="2" type="ORF">N8K70_00365</name>
</gene>
<dbReference type="InterPro" id="IPR000600">
    <property type="entry name" value="ROK"/>
</dbReference>
<dbReference type="PANTHER" id="PTHR18964:SF149">
    <property type="entry name" value="BIFUNCTIONAL UDP-N-ACETYLGLUCOSAMINE 2-EPIMERASE_N-ACETYLMANNOSAMINE KINASE"/>
    <property type="match status" value="1"/>
</dbReference>
<dbReference type="Pfam" id="PF00480">
    <property type="entry name" value="ROK"/>
    <property type="match status" value="1"/>
</dbReference>
<dbReference type="PANTHER" id="PTHR18964">
    <property type="entry name" value="ROK (REPRESSOR, ORF, KINASE) FAMILY"/>
    <property type="match status" value="1"/>
</dbReference>
<comment type="similarity">
    <text evidence="1">Belongs to the ROK (NagC/XylR) family.</text>
</comment>
<dbReference type="Gene3D" id="3.30.420.40">
    <property type="match status" value="2"/>
</dbReference>
<name>A0AA97FHA1_9MICO</name>
<dbReference type="KEGG" id="mbet:N8K70_00365"/>
<reference evidence="2 3" key="1">
    <citation type="submission" date="2023-02" db="EMBL/GenBank/DDBJ databases">
        <title>Microbacterium betulae sp. nov., isolated from birch wood.</title>
        <authorList>
            <person name="Pasciak M."/>
            <person name="Pawlik K.J."/>
            <person name="Martynowski D."/>
            <person name="Laczmanski L."/>
            <person name="Ciekot J."/>
            <person name="Szponar B."/>
            <person name="Wojcik-Fatla A."/>
            <person name="Mackiewicz B."/>
            <person name="Farian E."/>
            <person name="Cholewa G."/>
            <person name="Cholewa A."/>
            <person name="Dutkiewicz J."/>
        </authorList>
    </citation>
    <scope>NUCLEOTIDE SEQUENCE [LARGE SCALE GENOMIC DNA]</scope>
    <source>
        <strain evidence="2 3">AB</strain>
    </source>
</reference>
<dbReference type="SUPFAM" id="SSF53067">
    <property type="entry name" value="Actin-like ATPase domain"/>
    <property type="match status" value="1"/>
</dbReference>
<dbReference type="InterPro" id="IPR043129">
    <property type="entry name" value="ATPase_NBD"/>
</dbReference>
<evidence type="ECO:0000256" key="1">
    <source>
        <dbReference type="ARBA" id="ARBA00006479"/>
    </source>
</evidence>
<dbReference type="RefSeq" id="WP_317139624.1">
    <property type="nucleotide sequence ID" value="NZ_CP118157.1"/>
</dbReference>
<proteinExistence type="inferred from homology"/>
<dbReference type="Proteomes" id="UP001305498">
    <property type="component" value="Chromosome"/>
</dbReference>
<evidence type="ECO:0000313" key="2">
    <source>
        <dbReference type="EMBL" id="WOF23153.1"/>
    </source>
</evidence>
<organism evidence="2 3">
    <name type="scientific">Microbacterium betulae</name>
    <dbReference type="NCBI Taxonomy" id="2981139"/>
    <lineage>
        <taxon>Bacteria</taxon>
        <taxon>Bacillati</taxon>
        <taxon>Actinomycetota</taxon>
        <taxon>Actinomycetes</taxon>
        <taxon>Micrococcales</taxon>
        <taxon>Microbacteriaceae</taxon>
        <taxon>Microbacterium</taxon>
    </lineage>
</organism>
<keyword evidence="3" id="KW-1185">Reference proteome</keyword>